<accession>A0AC34R1L9</accession>
<name>A0AC34R1L9_9BILA</name>
<evidence type="ECO:0000313" key="1">
    <source>
        <dbReference type="Proteomes" id="UP000887576"/>
    </source>
</evidence>
<dbReference type="Proteomes" id="UP000887576">
    <property type="component" value="Unplaced"/>
</dbReference>
<evidence type="ECO:0000313" key="2">
    <source>
        <dbReference type="WBParaSite" id="JU765_v2.g245.t1"/>
    </source>
</evidence>
<dbReference type="WBParaSite" id="JU765_v2.g245.t1">
    <property type="protein sequence ID" value="JU765_v2.g245.t1"/>
    <property type="gene ID" value="JU765_v2.g245"/>
</dbReference>
<reference evidence="2" key="1">
    <citation type="submission" date="2022-11" db="UniProtKB">
        <authorList>
            <consortium name="WormBaseParasite"/>
        </authorList>
    </citation>
    <scope>IDENTIFICATION</scope>
</reference>
<organism evidence="1 2">
    <name type="scientific">Panagrolaimus sp. JU765</name>
    <dbReference type="NCBI Taxonomy" id="591449"/>
    <lineage>
        <taxon>Eukaryota</taxon>
        <taxon>Metazoa</taxon>
        <taxon>Ecdysozoa</taxon>
        <taxon>Nematoda</taxon>
        <taxon>Chromadorea</taxon>
        <taxon>Rhabditida</taxon>
        <taxon>Tylenchina</taxon>
        <taxon>Panagrolaimomorpha</taxon>
        <taxon>Panagrolaimoidea</taxon>
        <taxon>Panagrolaimidae</taxon>
        <taxon>Panagrolaimus</taxon>
    </lineage>
</organism>
<protein>
    <submittedName>
        <fullName evidence="2">Uncharacterized protein</fullName>
    </submittedName>
</protein>
<sequence length="84" mass="9429">MLTILIWLIVLIGILIFIAIMVSIFIEFARVIAEETQPEEPEGMVLRADPVPAEVMTPIPANQRYDSVVPTPTRRLRARTGAEQ</sequence>
<proteinExistence type="predicted"/>